<dbReference type="PANTHER" id="PTHR31225">
    <property type="entry name" value="OS04G0344100 PROTEIN-RELATED"/>
    <property type="match status" value="1"/>
</dbReference>
<organism evidence="7 8">
    <name type="scientific">Aquilegia coerulea</name>
    <name type="common">Rocky mountain columbine</name>
    <dbReference type="NCBI Taxonomy" id="218851"/>
    <lineage>
        <taxon>Eukaryota</taxon>
        <taxon>Viridiplantae</taxon>
        <taxon>Streptophyta</taxon>
        <taxon>Embryophyta</taxon>
        <taxon>Tracheophyta</taxon>
        <taxon>Spermatophyta</taxon>
        <taxon>Magnoliopsida</taxon>
        <taxon>Ranunculales</taxon>
        <taxon>Ranunculaceae</taxon>
        <taxon>Thalictroideae</taxon>
        <taxon>Aquilegia</taxon>
    </lineage>
</organism>
<dbReference type="Pfam" id="PF01397">
    <property type="entry name" value="Terpene_synth"/>
    <property type="match status" value="1"/>
</dbReference>
<dbReference type="GO" id="GO:0000287">
    <property type="term" value="F:magnesium ion binding"/>
    <property type="evidence" value="ECO:0007669"/>
    <property type="project" value="InterPro"/>
</dbReference>
<dbReference type="InterPro" id="IPR036965">
    <property type="entry name" value="Terpene_synth_N_sf"/>
</dbReference>
<feature type="domain" description="Terpene synthase N-terminal" evidence="5">
    <location>
        <begin position="8"/>
        <end position="148"/>
    </location>
</feature>
<feature type="domain" description="Terpene synthase metal-binding" evidence="6">
    <location>
        <begin position="222"/>
        <end position="461"/>
    </location>
</feature>
<evidence type="ECO:0000256" key="2">
    <source>
        <dbReference type="ARBA" id="ARBA00022723"/>
    </source>
</evidence>
<dbReference type="Gene3D" id="1.50.10.130">
    <property type="entry name" value="Terpene synthase, N-terminal domain"/>
    <property type="match status" value="1"/>
</dbReference>
<keyword evidence="2" id="KW-0479">Metal-binding</keyword>
<gene>
    <name evidence="7" type="ORF">AQUCO_00500402v1</name>
</gene>
<dbReference type="InterPro" id="IPR034741">
    <property type="entry name" value="Terpene_cyclase-like_1_C"/>
</dbReference>
<evidence type="ECO:0008006" key="9">
    <source>
        <dbReference type="Google" id="ProtNLM"/>
    </source>
</evidence>
<dbReference type="InterPro" id="IPR050148">
    <property type="entry name" value="Terpene_synthase-like"/>
</dbReference>
<dbReference type="Proteomes" id="UP000230069">
    <property type="component" value="Unassembled WGS sequence"/>
</dbReference>
<dbReference type="InterPro" id="IPR044814">
    <property type="entry name" value="Terpene_cyclase_plant_C1"/>
</dbReference>
<dbReference type="GO" id="GO:0010333">
    <property type="term" value="F:terpene synthase activity"/>
    <property type="evidence" value="ECO:0007669"/>
    <property type="project" value="InterPro"/>
</dbReference>
<dbReference type="GO" id="GO:0016102">
    <property type="term" value="P:diterpenoid biosynthetic process"/>
    <property type="evidence" value="ECO:0007669"/>
    <property type="project" value="InterPro"/>
</dbReference>
<dbReference type="EMBL" id="KZ305022">
    <property type="protein sequence ID" value="PIA58446.1"/>
    <property type="molecule type" value="Genomic_DNA"/>
</dbReference>
<accession>A0A2G5ERT1</accession>
<dbReference type="InterPro" id="IPR008930">
    <property type="entry name" value="Terpenoid_cyclase/PrenylTrfase"/>
</dbReference>
<keyword evidence="8" id="KW-1185">Reference proteome</keyword>
<comment type="cofactor">
    <cofactor evidence="1">
        <name>Mg(2+)</name>
        <dbReference type="ChEBI" id="CHEBI:18420"/>
    </cofactor>
</comment>
<dbReference type="OrthoDB" id="1921927at2759"/>
<dbReference type="AlphaFoldDB" id="A0A2G5ERT1"/>
<evidence type="ECO:0000256" key="3">
    <source>
        <dbReference type="ARBA" id="ARBA00022842"/>
    </source>
</evidence>
<dbReference type="InterPro" id="IPR001906">
    <property type="entry name" value="Terpene_synth_N"/>
</dbReference>
<keyword evidence="3" id="KW-0460">Magnesium</keyword>
<evidence type="ECO:0000259" key="5">
    <source>
        <dbReference type="Pfam" id="PF01397"/>
    </source>
</evidence>
<dbReference type="FunFam" id="1.10.600.10:FF:000007">
    <property type="entry name" value="Isoprene synthase, chloroplastic"/>
    <property type="match status" value="1"/>
</dbReference>
<dbReference type="Pfam" id="PF03936">
    <property type="entry name" value="Terpene_synth_C"/>
    <property type="match status" value="1"/>
</dbReference>
<dbReference type="SFLD" id="SFLDS00005">
    <property type="entry name" value="Isoprenoid_Synthase_Type_I"/>
    <property type="match status" value="1"/>
</dbReference>
<dbReference type="InterPro" id="IPR008949">
    <property type="entry name" value="Isoprenoid_synthase_dom_sf"/>
</dbReference>
<evidence type="ECO:0000259" key="6">
    <source>
        <dbReference type="Pfam" id="PF03936"/>
    </source>
</evidence>
<dbReference type="FunCoup" id="A0A2G5ERT1">
    <property type="interactions" value="36"/>
</dbReference>
<dbReference type="InParanoid" id="A0A2G5ERT1"/>
<evidence type="ECO:0000313" key="8">
    <source>
        <dbReference type="Proteomes" id="UP000230069"/>
    </source>
</evidence>
<dbReference type="CDD" id="cd00684">
    <property type="entry name" value="Terpene_cyclase_plant_C1"/>
    <property type="match status" value="1"/>
</dbReference>
<protein>
    <recommendedName>
        <fullName evidence="9">Terpene synthase metal-binding domain-containing protein</fullName>
    </recommendedName>
</protein>
<dbReference type="InterPro" id="IPR005630">
    <property type="entry name" value="Terpene_synthase_metal-bd"/>
</dbReference>
<evidence type="ECO:0000256" key="4">
    <source>
        <dbReference type="ARBA" id="ARBA00023239"/>
    </source>
</evidence>
<dbReference type="Gene3D" id="1.10.600.10">
    <property type="entry name" value="Farnesyl Diphosphate Synthase"/>
    <property type="match status" value="1"/>
</dbReference>
<dbReference type="SUPFAM" id="SSF48576">
    <property type="entry name" value="Terpenoid synthases"/>
    <property type="match status" value="1"/>
</dbReference>
<sequence length="520" mass="60380">MKDLHDRKLKEVRQLLGTIITASSSESFVMIDTLQRFAIDYHFQEEIQAFISREYMCLMNAGGGICYDGDCNLFSVSLRFRLFRQYGYNVPTDMFNRFIDKHGKFRQSLSNDLKGMMALYQASHLGIEGEDILDQACVFASKSLHDFTPYLNQDQANVINYLLDHPYHTSLTRFLVKESIKNHESKLETYDVLLLELAKVDFNIVQFLHRSELQNFFLWWSDLGLAQNLKFARDQPLKWYMWSMATLADPKYSNQRVDLAKTVCFVYMMDDIFDVCGTLDELVLFTESINKWELDATKELPYSMKIFLQTLYDFTDEISHKILEKHGWNPMNSLRNAWTRLCNGFLVEARWFASGHLPTSEEYLNNGVISTGLHVGLVHLFFLLGEGINKETIDLLDNNPSLIKYSALILRLWDDLGTAKDENQQGHDGSYIECYMNEHKNSTMESAREYVANMIANTWKKLNKEYLLPSPLSPSLKKAVVNTARMVRLIYSYDDNQRLPILEKYITSVLSESIPLHKKD</sequence>
<dbReference type="SFLD" id="SFLDG01019">
    <property type="entry name" value="Terpene_Cyclase_Like_1_C_Termi"/>
    <property type="match status" value="1"/>
</dbReference>
<evidence type="ECO:0000313" key="7">
    <source>
        <dbReference type="EMBL" id="PIA58446.1"/>
    </source>
</evidence>
<dbReference type="STRING" id="218851.A0A2G5ERT1"/>
<reference evidence="7 8" key="1">
    <citation type="submission" date="2017-09" db="EMBL/GenBank/DDBJ databases">
        <title>WGS assembly of Aquilegia coerulea Goldsmith.</title>
        <authorList>
            <person name="Hodges S."/>
            <person name="Kramer E."/>
            <person name="Nordborg M."/>
            <person name="Tomkins J."/>
            <person name="Borevitz J."/>
            <person name="Derieg N."/>
            <person name="Yan J."/>
            <person name="Mihaltcheva S."/>
            <person name="Hayes R.D."/>
            <person name="Rokhsar D."/>
        </authorList>
    </citation>
    <scope>NUCLEOTIDE SEQUENCE [LARGE SCALE GENOMIC DNA]</scope>
    <source>
        <strain evidence="8">cv. Goldsmith</strain>
    </source>
</reference>
<name>A0A2G5ERT1_AQUCA</name>
<evidence type="ECO:0000256" key="1">
    <source>
        <dbReference type="ARBA" id="ARBA00001946"/>
    </source>
</evidence>
<dbReference type="PANTHER" id="PTHR31225:SF0">
    <property type="entry name" value="S-(+)-LINALOOL SYNTHASE, CHLOROPLASTIC"/>
    <property type="match status" value="1"/>
</dbReference>
<proteinExistence type="predicted"/>
<keyword evidence="4" id="KW-0456">Lyase</keyword>
<dbReference type="SUPFAM" id="SSF48239">
    <property type="entry name" value="Terpenoid cyclases/Protein prenyltransferases"/>
    <property type="match status" value="1"/>
</dbReference>